<sequence>MSQSQNDRSAPSVSVENDGPVTIITLSRAARRNAVDREMATALRDALLAFERDSNASVAVLCGKGSTFCAGADLSAFDDPQRRNVVTPDGSGDGPMGLTRRHLDKPVIAAVTGHAVAGGLELALWCDLRVADVSATFGVFCRRFGVPLIDGGTVRLPRLIGMSRALDMILTGRAVGAQEGFEIGLVNRLVPEGMALQGAIALAQQLAALPQGALRADRRAAYAQWDLPLEDALRQEGAAGHDVVFSEGLEGARAFLSGVGRHGAPRN</sequence>
<evidence type="ECO:0000256" key="1">
    <source>
        <dbReference type="ARBA" id="ARBA00005254"/>
    </source>
</evidence>
<dbReference type="NCBIfam" id="NF006108">
    <property type="entry name" value="PRK08259.1"/>
    <property type="match status" value="1"/>
</dbReference>
<evidence type="ECO:0000313" key="4">
    <source>
        <dbReference type="Proteomes" id="UP000333828"/>
    </source>
</evidence>
<dbReference type="InterPro" id="IPR001753">
    <property type="entry name" value="Enoyl-CoA_hydra/iso"/>
</dbReference>
<dbReference type="CDD" id="cd06558">
    <property type="entry name" value="crotonase-like"/>
    <property type="match status" value="1"/>
</dbReference>
<dbReference type="Proteomes" id="UP000333828">
    <property type="component" value="Unassembled WGS sequence"/>
</dbReference>
<proteinExistence type="inferred from homology"/>
<gene>
    <name evidence="3" type="ORF">PIN31115_02468</name>
</gene>
<name>A0A5E4V771_9BURK</name>
<dbReference type="PANTHER" id="PTHR43802:SF1">
    <property type="entry name" value="IP11341P-RELATED"/>
    <property type="match status" value="1"/>
</dbReference>
<dbReference type="InterPro" id="IPR029045">
    <property type="entry name" value="ClpP/crotonase-like_dom_sf"/>
</dbReference>
<dbReference type="EMBL" id="CABPSI010000003">
    <property type="protein sequence ID" value="VVE08107.1"/>
    <property type="molecule type" value="Genomic_DNA"/>
</dbReference>
<reference evidence="3 4" key="1">
    <citation type="submission" date="2019-08" db="EMBL/GenBank/DDBJ databases">
        <authorList>
            <person name="Peeters C."/>
        </authorList>
    </citation>
    <scope>NUCLEOTIDE SEQUENCE [LARGE SCALE GENOMIC DNA]</scope>
    <source>
        <strain evidence="3 4">LMG 31115</strain>
    </source>
</reference>
<evidence type="ECO:0000256" key="2">
    <source>
        <dbReference type="RuleBase" id="RU003707"/>
    </source>
</evidence>
<dbReference type="PROSITE" id="PS00166">
    <property type="entry name" value="ENOYL_COA_HYDRATASE"/>
    <property type="match status" value="1"/>
</dbReference>
<comment type="similarity">
    <text evidence="1 2">Belongs to the enoyl-CoA hydratase/isomerase family.</text>
</comment>
<accession>A0A5E4V771</accession>
<dbReference type="GO" id="GO:0003824">
    <property type="term" value="F:catalytic activity"/>
    <property type="evidence" value="ECO:0007669"/>
    <property type="project" value="InterPro"/>
</dbReference>
<dbReference type="InterPro" id="IPR018376">
    <property type="entry name" value="Enoyl-CoA_hyd/isom_CS"/>
</dbReference>
<protein>
    <submittedName>
        <fullName evidence="3">Enoyl-CoA hydratase</fullName>
    </submittedName>
</protein>
<evidence type="ECO:0000313" key="3">
    <source>
        <dbReference type="EMBL" id="VVE08107.1"/>
    </source>
</evidence>
<keyword evidence="4" id="KW-1185">Reference proteome</keyword>
<dbReference type="Pfam" id="PF00378">
    <property type="entry name" value="ECH_1"/>
    <property type="match status" value="1"/>
</dbReference>
<dbReference type="Gene3D" id="3.90.226.10">
    <property type="entry name" value="2-enoyl-CoA Hydratase, Chain A, domain 1"/>
    <property type="match status" value="1"/>
</dbReference>
<dbReference type="SUPFAM" id="SSF52096">
    <property type="entry name" value="ClpP/crotonase"/>
    <property type="match status" value="1"/>
</dbReference>
<dbReference type="AlphaFoldDB" id="A0A5E4V771"/>
<dbReference type="Gene3D" id="1.10.287.2460">
    <property type="match status" value="1"/>
</dbReference>
<organism evidence="3 4">
    <name type="scientific">Pandoraea iniqua</name>
    <dbReference type="NCBI Taxonomy" id="2508288"/>
    <lineage>
        <taxon>Bacteria</taxon>
        <taxon>Pseudomonadati</taxon>
        <taxon>Pseudomonadota</taxon>
        <taxon>Betaproteobacteria</taxon>
        <taxon>Burkholderiales</taxon>
        <taxon>Burkholderiaceae</taxon>
        <taxon>Pandoraea</taxon>
    </lineage>
</organism>
<dbReference type="RefSeq" id="WP_150684313.1">
    <property type="nucleotide sequence ID" value="NZ_CABPSI010000003.1"/>
</dbReference>
<dbReference type="PANTHER" id="PTHR43802">
    <property type="entry name" value="ENOYL-COA HYDRATASE"/>
    <property type="match status" value="1"/>
</dbReference>